<feature type="transmembrane region" description="Helical" evidence="5">
    <location>
        <begin position="12"/>
        <end position="31"/>
    </location>
</feature>
<dbReference type="InterPro" id="IPR052561">
    <property type="entry name" value="ComplexI_Subunit1"/>
</dbReference>
<organism evidence="6 7">
    <name type="scientific">Thermosphaera aggregans (strain DSM 11486 / M11TL)</name>
    <dbReference type="NCBI Taxonomy" id="633148"/>
    <lineage>
        <taxon>Archaea</taxon>
        <taxon>Thermoproteota</taxon>
        <taxon>Thermoprotei</taxon>
        <taxon>Desulfurococcales</taxon>
        <taxon>Desulfurococcaceae</taxon>
        <taxon>Thermosphaera</taxon>
    </lineage>
</organism>
<dbReference type="RefSeq" id="WP_013129899.1">
    <property type="nucleotide sequence ID" value="NC_014160.1"/>
</dbReference>
<feature type="transmembrane region" description="Helical" evidence="5">
    <location>
        <begin position="109"/>
        <end position="128"/>
    </location>
</feature>
<reference key="3">
    <citation type="submission" date="2010-02" db="EMBL/GenBank/DDBJ databases">
        <title>Complete genome sequence of Thermosphaera aggregans type strain (M11TL).</title>
        <authorList>
            <consortium name="US DOE Joint Genome Institute (JGI-PGF)"/>
            <person name="Spring S."/>
            <person name="Lapidus A."/>
            <person name="Munk C."/>
            <person name="Schroeder M."/>
            <person name="Glavina Del Rio T."/>
            <person name="Tice H."/>
            <person name="Copeland A."/>
            <person name="Cheng J.-F."/>
            <person name="Lucas S."/>
            <person name="Chen F."/>
            <person name="Nolan M."/>
            <person name="Bruce D."/>
            <person name="Goodwin L."/>
            <person name="Pitluck S."/>
            <person name="Ivanova N."/>
            <person name="Mavromatis K."/>
            <person name="Ovchinnikova G."/>
            <person name="Pati A."/>
            <person name="Chen A."/>
            <person name="Palaniappan K."/>
            <person name="Land M."/>
            <person name="Hauser L."/>
            <person name="Chang Y.-J."/>
            <person name="Jeffries C.C."/>
            <person name="Brettin T."/>
            <person name="Detter J.C."/>
            <person name="Tapia R."/>
            <person name="Han C."/>
            <person name="Chain P."/>
            <person name="Heimerl T."/>
            <person name="Weik F."/>
            <person name="Goker M."/>
            <person name="Rachel R."/>
            <person name="Bristow J."/>
            <person name="Eisen J.A."/>
            <person name="Markowitz V."/>
            <person name="Hugenholtz P."/>
            <person name="Kyrpides N.C."/>
            <person name="Klenk H.-P."/>
        </authorList>
    </citation>
    <scope>NUCLEOTIDE SEQUENCE</scope>
    <source>
        <strain>DSM 11486</strain>
    </source>
</reference>
<evidence type="ECO:0000256" key="4">
    <source>
        <dbReference type="ARBA" id="ARBA00023136"/>
    </source>
</evidence>
<dbReference type="Proteomes" id="UP000002376">
    <property type="component" value="Chromosome"/>
</dbReference>
<dbReference type="Pfam" id="PF00146">
    <property type="entry name" value="NADHdh"/>
    <property type="match status" value="1"/>
</dbReference>
<reference evidence="7" key="2">
    <citation type="journal article" date="2010" name="Stand. Genomic Sci.">
        <title>Complete genome sequence of Thermosphaera aggregans type strain (M11TLT).</title>
        <authorList>
            <person name="Spring S."/>
            <person name="Rachel R."/>
            <person name="Lapidus A."/>
            <person name="Davenport K."/>
            <person name="Tice H."/>
            <person name="Copeland A."/>
            <person name="Cheng J.-F."/>
            <person name="Lucas S."/>
            <person name="Chen F."/>
            <person name="Nolan M."/>
            <person name="Bruce D."/>
            <person name="Goodwin L."/>
            <person name="Pitluck S."/>
            <person name="Ivanova N."/>
            <person name="Mavromatis K."/>
            <person name="Ovchinnikova G."/>
            <person name="Pati A."/>
            <person name="Chen A."/>
            <person name="Palaniappan K."/>
            <person name="Land M."/>
            <person name="Hauser L."/>
            <person name="Chang Y.-J."/>
            <person name="Jeffries C.C."/>
            <person name="Brettin T."/>
            <person name="Detter J.C."/>
            <person name="Tapia R."/>
            <person name="Han C."/>
            <person name="Heimerl T."/>
            <person name="Weikl F."/>
            <person name="Brambilla E."/>
            <person name="Goker M."/>
            <person name="Bristow J."/>
            <person name="Eisen J.A."/>
            <person name="Markowitz V."/>
            <person name="Hugenholtz P."/>
            <person name="Kyrpides N.C."/>
            <person name="Klenk H.-P."/>
        </authorList>
    </citation>
    <scope>NUCLEOTIDE SEQUENCE [LARGE SCALE GENOMIC DNA]</scope>
    <source>
        <strain evidence="7">DSM 11486 / M11TL</strain>
    </source>
</reference>
<dbReference type="InterPro" id="IPR001694">
    <property type="entry name" value="NADH_UbQ_OxRdtase_su1/FPO"/>
</dbReference>
<evidence type="ECO:0000313" key="6">
    <source>
        <dbReference type="EMBL" id="ADG91306.1"/>
    </source>
</evidence>
<accession>D5U2F6</accession>
<name>D5U2F6_THEAM</name>
<comment type="subcellular location">
    <subcellularLocation>
        <location evidence="1">Membrane</location>
        <topology evidence="1">Multi-pass membrane protein</topology>
    </subcellularLocation>
</comment>
<reference evidence="6 7" key="1">
    <citation type="journal article" date="2010" name="Stand. Genomic Sci.">
        <title>Complete genome sequence of Thermosphaera aggregans type strain (M11TL).</title>
        <authorList>
            <person name="Spring S."/>
            <person name="Rachel R."/>
            <person name="Lapidus A."/>
            <person name="Davenport K."/>
            <person name="Tice H."/>
            <person name="Copeland A."/>
            <person name="Cheng J.F."/>
            <person name="Lucas S."/>
            <person name="Chen F."/>
            <person name="Nolan M."/>
            <person name="Bruce D."/>
            <person name="Goodwin L."/>
            <person name="Pitluck S."/>
            <person name="Ivanova N."/>
            <person name="Mavromatis K."/>
            <person name="Ovchinnikova G."/>
            <person name="Pati A."/>
            <person name="Chen A."/>
            <person name="Palaniappan K."/>
            <person name="Land M."/>
            <person name="Hauser L."/>
            <person name="Chang Y.J."/>
            <person name="Jeffries C.C."/>
            <person name="Brettin T."/>
            <person name="Detter J.C."/>
            <person name="Tapia R."/>
            <person name="Han C."/>
            <person name="Heimerl T."/>
            <person name="Weikl F."/>
            <person name="Brambilla E."/>
            <person name="Goker M."/>
            <person name="Bristow J."/>
            <person name="Eisen J.A."/>
            <person name="Markowitz V."/>
            <person name="Hugenholtz P."/>
            <person name="Kyrpides N.C."/>
            <person name="Klenk H.P."/>
        </authorList>
    </citation>
    <scope>NUCLEOTIDE SEQUENCE [LARGE SCALE GENOMIC DNA]</scope>
    <source>
        <strain evidence="7">DSM 11486 / M11TL</strain>
    </source>
</reference>
<evidence type="ECO:0000256" key="3">
    <source>
        <dbReference type="ARBA" id="ARBA00022989"/>
    </source>
</evidence>
<feature type="transmembrane region" description="Helical" evidence="5">
    <location>
        <begin position="183"/>
        <end position="209"/>
    </location>
</feature>
<dbReference type="PANTHER" id="PTHR43359">
    <property type="entry name" value="FORMATE HYDROGENLYASE SUBUNIT 4"/>
    <property type="match status" value="1"/>
</dbReference>
<feature type="transmembrane region" description="Helical" evidence="5">
    <location>
        <begin position="270"/>
        <end position="291"/>
    </location>
</feature>
<evidence type="ECO:0000256" key="5">
    <source>
        <dbReference type="SAM" id="Phobius"/>
    </source>
</evidence>
<feature type="transmembrane region" description="Helical" evidence="5">
    <location>
        <begin position="244"/>
        <end position="264"/>
    </location>
</feature>
<protein>
    <submittedName>
        <fullName evidence="6">Respiratory-chain NADH dehydrogenase subunit 1</fullName>
    </submittedName>
</protein>
<keyword evidence="2 5" id="KW-0812">Transmembrane</keyword>
<evidence type="ECO:0000256" key="2">
    <source>
        <dbReference type="ARBA" id="ARBA00022692"/>
    </source>
</evidence>
<keyword evidence="3 5" id="KW-1133">Transmembrane helix</keyword>
<evidence type="ECO:0000313" key="7">
    <source>
        <dbReference type="Proteomes" id="UP000002376"/>
    </source>
</evidence>
<keyword evidence="4 5" id="KW-0472">Membrane</keyword>
<dbReference type="GO" id="GO:0005886">
    <property type="term" value="C:plasma membrane"/>
    <property type="evidence" value="ECO:0007669"/>
    <property type="project" value="TreeGrafter"/>
</dbReference>
<keyword evidence="7" id="KW-1185">Reference proteome</keyword>
<dbReference type="PANTHER" id="PTHR43359:SF1">
    <property type="entry name" value="FORMATE HYDROGENLYASE SUBUNIT 4-RELATED"/>
    <property type="match status" value="1"/>
</dbReference>
<dbReference type="GeneID" id="9166062"/>
<feature type="transmembrane region" description="Helical" evidence="5">
    <location>
        <begin position="140"/>
        <end position="163"/>
    </location>
</feature>
<dbReference type="EMBL" id="CP001939">
    <property type="protein sequence ID" value="ADG91306.1"/>
    <property type="molecule type" value="Genomic_DNA"/>
</dbReference>
<sequence>MSSVLNLLIQALVYPGLAFTIMLIIFTQWIARKLSARIQFRRGPVYAGPAGLLQPLADLLKLVAKRDMVNKYSLTRSPLLAVSLGIGVLITVQLALPVAYSPIYARYDAIAVLYFLLIAPFAIAYLAVAHPNPYTTIGAARFLAVLAVSEPVFAASLLVPLIIASRNGGEFSIYLTSLRAASVWTAGFSESLAMILSTISAFIGMLGVLMAKPFDTAEAESEIYWGVFTELGGPRLALGFFLKFAERIVIPMLFAVLFLGGVWPADPFNWAASALVVYLKTIIVFSIIVVVDSILPRYKPEQAVSFMLKYAYPVAIAAIILSLI</sequence>
<gene>
    <name evidence="6" type="ordered locus">Tagg_1036</name>
</gene>
<dbReference type="AlphaFoldDB" id="D5U2F6"/>
<proteinExistence type="predicted"/>
<dbReference type="OrthoDB" id="15253at2157"/>
<dbReference type="HOGENOM" id="CLU_015134_0_2_2"/>
<dbReference type="STRING" id="633148.Tagg_1036"/>
<dbReference type="eggNOG" id="arCOG01546">
    <property type="taxonomic scope" value="Archaea"/>
</dbReference>
<feature type="transmembrane region" description="Helical" evidence="5">
    <location>
        <begin position="303"/>
        <end position="323"/>
    </location>
</feature>
<feature type="transmembrane region" description="Helical" evidence="5">
    <location>
        <begin position="79"/>
        <end position="103"/>
    </location>
</feature>
<evidence type="ECO:0000256" key="1">
    <source>
        <dbReference type="ARBA" id="ARBA00004141"/>
    </source>
</evidence>
<dbReference type="KEGG" id="tag:Tagg_1036"/>